<comment type="caution">
    <text evidence="1">The sequence shown here is derived from an EMBL/GenBank/DDBJ whole genome shotgun (WGS) entry which is preliminary data.</text>
</comment>
<dbReference type="EMBL" id="MU857885">
    <property type="protein sequence ID" value="KAK4243084.1"/>
    <property type="molecule type" value="Genomic_DNA"/>
</dbReference>
<keyword evidence="2" id="KW-1185">Reference proteome</keyword>
<proteinExistence type="predicted"/>
<organism evidence="1 2">
    <name type="scientific">Corynascus novoguineensis</name>
    <dbReference type="NCBI Taxonomy" id="1126955"/>
    <lineage>
        <taxon>Eukaryota</taxon>
        <taxon>Fungi</taxon>
        <taxon>Dikarya</taxon>
        <taxon>Ascomycota</taxon>
        <taxon>Pezizomycotina</taxon>
        <taxon>Sordariomycetes</taxon>
        <taxon>Sordariomycetidae</taxon>
        <taxon>Sordariales</taxon>
        <taxon>Chaetomiaceae</taxon>
        <taxon>Corynascus</taxon>
    </lineage>
</organism>
<sequence length="214" mass="24285">MAHIDLDRPDWLSELPSWIKEVAKLRKDIQGKQESADGITYDGSIQDRFKKLDDFINCCALSIWKTALRLRRERMWNALEAGLSDTESPETIEARRLPDSESPETKIYNTLKSMRKKCETAAHQFLRSSWNYDGKELDDVVRLMEELCHHDTNGDVGLDSLGAHEKAPVSADWEGAAEKPPYKDDAGLELRSSEQGIKLIRLDADGRRQGRDGA</sequence>
<reference evidence="1" key="2">
    <citation type="submission" date="2023-05" db="EMBL/GenBank/DDBJ databases">
        <authorList>
            <consortium name="Lawrence Berkeley National Laboratory"/>
            <person name="Steindorff A."/>
            <person name="Hensen N."/>
            <person name="Bonometti L."/>
            <person name="Westerberg I."/>
            <person name="Brannstrom I.O."/>
            <person name="Guillou S."/>
            <person name="Cros-Aarteil S."/>
            <person name="Calhoun S."/>
            <person name="Haridas S."/>
            <person name="Kuo A."/>
            <person name="Mondo S."/>
            <person name="Pangilinan J."/>
            <person name="Riley R."/>
            <person name="Labutti K."/>
            <person name="Andreopoulos B."/>
            <person name="Lipzen A."/>
            <person name="Chen C."/>
            <person name="Yanf M."/>
            <person name="Daum C."/>
            <person name="Ng V."/>
            <person name="Clum A."/>
            <person name="Ohm R."/>
            <person name="Martin F."/>
            <person name="Silar P."/>
            <person name="Natvig D."/>
            <person name="Lalanne C."/>
            <person name="Gautier V."/>
            <person name="Ament-Velasquez S.L."/>
            <person name="Kruys A."/>
            <person name="Hutchinson M.I."/>
            <person name="Powell A.J."/>
            <person name="Barry K."/>
            <person name="Miller A.N."/>
            <person name="Grigoriev I.V."/>
            <person name="Debuchy R."/>
            <person name="Gladieux P."/>
            <person name="Thoren M.H."/>
            <person name="Johannesson H."/>
        </authorList>
    </citation>
    <scope>NUCLEOTIDE SEQUENCE</scope>
    <source>
        <strain evidence="1">CBS 359.72</strain>
    </source>
</reference>
<gene>
    <name evidence="1" type="ORF">C7999DRAFT_36590</name>
</gene>
<protein>
    <submittedName>
        <fullName evidence="1">Uncharacterized protein</fullName>
    </submittedName>
</protein>
<accession>A0AAN7CJ75</accession>
<evidence type="ECO:0000313" key="1">
    <source>
        <dbReference type="EMBL" id="KAK4243084.1"/>
    </source>
</evidence>
<dbReference type="Proteomes" id="UP001303647">
    <property type="component" value="Unassembled WGS sequence"/>
</dbReference>
<dbReference type="AlphaFoldDB" id="A0AAN7CJ75"/>
<evidence type="ECO:0000313" key="2">
    <source>
        <dbReference type="Proteomes" id="UP001303647"/>
    </source>
</evidence>
<reference evidence="1" key="1">
    <citation type="journal article" date="2023" name="Mol. Phylogenet. Evol.">
        <title>Genome-scale phylogeny and comparative genomics of the fungal order Sordariales.</title>
        <authorList>
            <person name="Hensen N."/>
            <person name="Bonometti L."/>
            <person name="Westerberg I."/>
            <person name="Brannstrom I.O."/>
            <person name="Guillou S."/>
            <person name="Cros-Aarteil S."/>
            <person name="Calhoun S."/>
            <person name="Haridas S."/>
            <person name="Kuo A."/>
            <person name="Mondo S."/>
            <person name="Pangilinan J."/>
            <person name="Riley R."/>
            <person name="LaButti K."/>
            <person name="Andreopoulos B."/>
            <person name="Lipzen A."/>
            <person name="Chen C."/>
            <person name="Yan M."/>
            <person name="Daum C."/>
            <person name="Ng V."/>
            <person name="Clum A."/>
            <person name="Steindorff A."/>
            <person name="Ohm R.A."/>
            <person name="Martin F."/>
            <person name="Silar P."/>
            <person name="Natvig D.O."/>
            <person name="Lalanne C."/>
            <person name="Gautier V."/>
            <person name="Ament-Velasquez S.L."/>
            <person name="Kruys A."/>
            <person name="Hutchinson M.I."/>
            <person name="Powell A.J."/>
            <person name="Barry K."/>
            <person name="Miller A.N."/>
            <person name="Grigoriev I.V."/>
            <person name="Debuchy R."/>
            <person name="Gladieux P."/>
            <person name="Hiltunen Thoren M."/>
            <person name="Johannesson H."/>
        </authorList>
    </citation>
    <scope>NUCLEOTIDE SEQUENCE</scope>
    <source>
        <strain evidence="1">CBS 359.72</strain>
    </source>
</reference>
<name>A0AAN7CJ75_9PEZI</name>